<evidence type="ECO:0000256" key="2">
    <source>
        <dbReference type="ARBA" id="ARBA00022448"/>
    </source>
</evidence>
<evidence type="ECO:0000256" key="9">
    <source>
        <dbReference type="ARBA" id="ARBA00023303"/>
    </source>
</evidence>
<dbReference type="InterPro" id="IPR014743">
    <property type="entry name" value="Cl-channel_core"/>
</dbReference>
<dbReference type="EMBL" id="AQHZ01000017">
    <property type="protein sequence ID" value="ENO18158.1"/>
    <property type="molecule type" value="Genomic_DNA"/>
</dbReference>
<dbReference type="InterPro" id="IPR001807">
    <property type="entry name" value="ClC"/>
</dbReference>
<protein>
    <submittedName>
        <fullName evidence="11">Chloride channel protein</fullName>
    </submittedName>
</protein>
<feature type="transmembrane region" description="Helical" evidence="10">
    <location>
        <begin position="150"/>
        <end position="175"/>
    </location>
</feature>
<feature type="transmembrane region" description="Helical" evidence="10">
    <location>
        <begin position="187"/>
        <end position="204"/>
    </location>
</feature>
<keyword evidence="8" id="KW-0868">Chloride</keyword>
<dbReference type="Pfam" id="PF00654">
    <property type="entry name" value="Voltage_CLC"/>
    <property type="match status" value="1"/>
</dbReference>
<organism evidence="11 12">
    <name type="scientific">Schaalia cardiffensis F0333</name>
    <dbReference type="NCBI Taxonomy" id="888050"/>
    <lineage>
        <taxon>Bacteria</taxon>
        <taxon>Bacillati</taxon>
        <taxon>Actinomycetota</taxon>
        <taxon>Actinomycetes</taxon>
        <taxon>Actinomycetales</taxon>
        <taxon>Actinomycetaceae</taxon>
        <taxon>Schaalia</taxon>
    </lineage>
</organism>
<keyword evidence="12" id="KW-1185">Reference proteome</keyword>
<sequence>MSTRQVSPALRFAASIIATGLIAGLVGRACTLLLHGVEMIVWDRHEDTLLHAVEATPALYRLTILSLAGLMGAASWTLMFRKSRQLVSVSAAVSGEHMPPLRALWHASTQIVLVAMGASIGREVAPREMSAALSAWVCDHLGLNAEDRRTIVACGAGAGLAAVYSIPLSGAVYTLEILLAAMRARTVAPAFATNALAVLVSTGWNRPEPFYTVSELHVSASLSCWALLFGPILGWLGVAFRRYVHIFEDAKP</sequence>
<comment type="caution">
    <text evidence="11">The sequence shown here is derived from an EMBL/GenBank/DDBJ whole genome shotgun (WGS) entry which is preliminary data.</text>
</comment>
<keyword evidence="5" id="KW-0406">Ion transport</keyword>
<dbReference type="eggNOG" id="COG0038">
    <property type="taxonomic scope" value="Bacteria"/>
</dbReference>
<dbReference type="SUPFAM" id="SSF81340">
    <property type="entry name" value="Clc chloride channel"/>
    <property type="match status" value="1"/>
</dbReference>
<keyword evidence="4 10" id="KW-1133">Transmembrane helix</keyword>
<name>N6XAJ1_9ACTO</name>
<keyword evidence="2" id="KW-0813">Transport</keyword>
<keyword evidence="3 10" id="KW-0812">Transmembrane</keyword>
<dbReference type="GO" id="GO:0034707">
    <property type="term" value="C:chloride channel complex"/>
    <property type="evidence" value="ECO:0007669"/>
    <property type="project" value="UniProtKB-KW"/>
</dbReference>
<dbReference type="AlphaFoldDB" id="N6XAJ1"/>
<evidence type="ECO:0000313" key="12">
    <source>
        <dbReference type="Proteomes" id="UP000013015"/>
    </source>
</evidence>
<dbReference type="GO" id="GO:0005254">
    <property type="term" value="F:chloride channel activity"/>
    <property type="evidence" value="ECO:0007669"/>
    <property type="project" value="UniProtKB-KW"/>
</dbReference>
<gene>
    <name evidence="11" type="ORF">HMPREF9004_1102</name>
</gene>
<feature type="transmembrane region" description="Helical" evidence="10">
    <location>
        <begin position="58"/>
        <end position="80"/>
    </location>
</feature>
<comment type="subcellular location">
    <subcellularLocation>
        <location evidence="1">Membrane</location>
        <topology evidence="1">Multi-pass membrane protein</topology>
    </subcellularLocation>
</comment>
<keyword evidence="6 10" id="KW-0472">Membrane</keyword>
<dbReference type="PATRIC" id="fig|888050.3.peg.1047"/>
<feature type="transmembrane region" description="Helical" evidence="10">
    <location>
        <begin position="12"/>
        <end position="34"/>
    </location>
</feature>
<dbReference type="PANTHER" id="PTHR43427">
    <property type="entry name" value="CHLORIDE CHANNEL PROTEIN CLC-E"/>
    <property type="match status" value="1"/>
</dbReference>
<evidence type="ECO:0000256" key="3">
    <source>
        <dbReference type="ARBA" id="ARBA00022692"/>
    </source>
</evidence>
<reference evidence="11 12" key="1">
    <citation type="submission" date="2013-03" db="EMBL/GenBank/DDBJ databases">
        <title>Reference genome for the Human Microbiome Project.</title>
        <authorList>
            <person name="Aqrawi P."/>
            <person name="Ayvaz T."/>
            <person name="Bess C."/>
            <person name="Blankenburg K."/>
            <person name="Coyle M."/>
            <person name="Deng J."/>
            <person name="Forbes L."/>
            <person name="Fowler G."/>
            <person name="Francisco L."/>
            <person name="Fu Q."/>
            <person name="Gibbs R."/>
            <person name="Gross S."/>
            <person name="Gubbala S."/>
            <person name="Hale W."/>
            <person name="Hemphill L."/>
            <person name="Highlander S."/>
            <person name="Hirani K."/>
            <person name="Jackson L."/>
            <person name="Jakkamsetti A."/>
            <person name="Javaid M."/>
            <person name="Jayaseelan J.C."/>
            <person name="Jiang H."/>
            <person name="Joshi V."/>
            <person name="Korchina V."/>
            <person name="Kovar C."/>
            <person name="Lara F."/>
            <person name="Lee S."/>
            <person name="Liu Y."/>
            <person name="Mata R."/>
            <person name="Mathew T."/>
            <person name="Munidasa M."/>
            <person name="Muzny D."/>
            <person name="Nazareth L."/>
            <person name="Ngo R."/>
            <person name="Nguyen L."/>
            <person name="Nguyen N."/>
            <person name="Okwuonu G."/>
            <person name="Ongeri F."/>
            <person name="Palculict T."/>
            <person name="Patil S."/>
            <person name="Petrosino J."/>
            <person name="Pham C."/>
            <person name="Pham P."/>
            <person name="Pu L.-L."/>
            <person name="Qin X."/>
            <person name="Qu J."/>
            <person name="Reid J."/>
            <person name="Ross M."/>
            <person name="Ruth R."/>
            <person name="Saada N."/>
            <person name="San Lucas F."/>
            <person name="Santibanez J."/>
            <person name="Shang Y."/>
            <person name="Simmons D."/>
            <person name="Song X.-Z."/>
            <person name="Tang L.-Y."/>
            <person name="Thornton R."/>
            <person name="Warren J."/>
            <person name="Weissenberger G."/>
            <person name="Wilczek-Boney K."/>
            <person name="Worley K."/>
            <person name="Youmans B."/>
            <person name="Zhang J."/>
            <person name="Zhang L."/>
            <person name="Zhao Z."/>
            <person name="Zhou C."/>
            <person name="Zhu D."/>
            <person name="Zhu Y."/>
        </authorList>
    </citation>
    <scope>NUCLEOTIDE SEQUENCE [LARGE SCALE GENOMIC DNA]</scope>
    <source>
        <strain evidence="11 12">F0333</strain>
    </source>
</reference>
<feature type="transmembrane region" description="Helical" evidence="10">
    <location>
        <begin position="216"/>
        <end position="238"/>
    </location>
</feature>
<dbReference type="Gene3D" id="1.10.3080.10">
    <property type="entry name" value="Clc chloride channel"/>
    <property type="match status" value="1"/>
</dbReference>
<evidence type="ECO:0000256" key="4">
    <source>
        <dbReference type="ARBA" id="ARBA00022989"/>
    </source>
</evidence>
<evidence type="ECO:0000256" key="8">
    <source>
        <dbReference type="ARBA" id="ARBA00023214"/>
    </source>
</evidence>
<accession>N6XAJ1</accession>
<evidence type="ECO:0000256" key="5">
    <source>
        <dbReference type="ARBA" id="ARBA00023065"/>
    </source>
</evidence>
<evidence type="ECO:0000313" key="11">
    <source>
        <dbReference type="EMBL" id="ENO18158.1"/>
    </source>
</evidence>
<evidence type="ECO:0000256" key="10">
    <source>
        <dbReference type="SAM" id="Phobius"/>
    </source>
</evidence>
<dbReference type="PANTHER" id="PTHR43427:SF6">
    <property type="entry name" value="CHLORIDE CHANNEL PROTEIN CLC-E"/>
    <property type="match status" value="1"/>
</dbReference>
<keyword evidence="7" id="KW-0869">Chloride channel</keyword>
<proteinExistence type="predicted"/>
<dbReference type="HOGENOM" id="CLU_1101040_0_0_11"/>
<dbReference type="InterPro" id="IPR050368">
    <property type="entry name" value="ClC-type_chloride_channel"/>
</dbReference>
<evidence type="ECO:0000256" key="7">
    <source>
        <dbReference type="ARBA" id="ARBA00023173"/>
    </source>
</evidence>
<keyword evidence="9" id="KW-0407">Ion channel</keyword>
<evidence type="ECO:0000256" key="6">
    <source>
        <dbReference type="ARBA" id="ARBA00023136"/>
    </source>
</evidence>
<dbReference type="Proteomes" id="UP000013015">
    <property type="component" value="Unassembled WGS sequence"/>
</dbReference>
<dbReference type="STRING" id="888050.HMPREF9004_1102"/>
<evidence type="ECO:0000256" key="1">
    <source>
        <dbReference type="ARBA" id="ARBA00004141"/>
    </source>
</evidence>